<dbReference type="PROSITE" id="PS50977">
    <property type="entry name" value="HTH_TETR_2"/>
    <property type="match status" value="1"/>
</dbReference>
<dbReference type="PROSITE" id="PS01081">
    <property type="entry name" value="HTH_TETR_1"/>
    <property type="match status" value="1"/>
</dbReference>
<reference evidence="7 8" key="1">
    <citation type="submission" date="2019-03" db="EMBL/GenBank/DDBJ databases">
        <title>Sequencing the genomes of 1000 actinobacteria strains.</title>
        <authorList>
            <person name="Klenk H.-P."/>
        </authorList>
    </citation>
    <scope>NUCLEOTIDE SEQUENCE [LARGE SCALE GENOMIC DNA]</scope>
    <source>
        <strain evidence="7 8">DSM 44969</strain>
    </source>
</reference>
<dbReference type="Proteomes" id="UP000295560">
    <property type="component" value="Unassembled WGS sequence"/>
</dbReference>
<dbReference type="Gene3D" id="1.10.357.10">
    <property type="entry name" value="Tetracycline Repressor, domain 2"/>
    <property type="match status" value="1"/>
</dbReference>
<evidence type="ECO:0000259" key="6">
    <source>
        <dbReference type="PROSITE" id="PS50977"/>
    </source>
</evidence>
<dbReference type="InterPro" id="IPR050109">
    <property type="entry name" value="HTH-type_TetR-like_transc_reg"/>
</dbReference>
<organism evidence="7 8">
    <name type="scientific">Pseudonocardia endophytica</name>
    <dbReference type="NCBI Taxonomy" id="401976"/>
    <lineage>
        <taxon>Bacteria</taxon>
        <taxon>Bacillati</taxon>
        <taxon>Actinomycetota</taxon>
        <taxon>Actinomycetes</taxon>
        <taxon>Pseudonocardiales</taxon>
        <taxon>Pseudonocardiaceae</taxon>
        <taxon>Pseudonocardia</taxon>
    </lineage>
</organism>
<evidence type="ECO:0000256" key="5">
    <source>
        <dbReference type="PROSITE-ProRule" id="PRU00335"/>
    </source>
</evidence>
<evidence type="ECO:0000256" key="1">
    <source>
        <dbReference type="ARBA" id="ARBA00022491"/>
    </source>
</evidence>
<dbReference type="InterPro" id="IPR023772">
    <property type="entry name" value="DNA-bd_HTH_TetR-type_CS"/>
</dbReference>
<sequence>MDAGERRELVADALFRVVARDGLHGASLRSVAAEADLNLGSVRHYFAGQSDLMRFAMRTLVDRVAARMAARVEAIGDPGSLPADERVDAAVDLFAELLPLDARRHDEVVVFLEFSAAARRDPGLADLERESTTGTDALVRRALTASLGAGRDLDTEADRLAALLDGLSLAGTRAVDPVGPARCRAALRAHLLDLRAPAG</sequence>
<keyword evidence="8" id="KW-1185">Reference proteome</keyword>
<keyword evidence="3 5" id="KW-0238">DNA-binding</keyword>
<feature type="domain" description="HTH tetR-type" evidence="6">
    <location>
        <begin position="4"/>
        <end position="64"/>
    </location>
</feature>
<keyword evidence="4" id="KW-0804">Transcription</keyword>
<dbReference type="SUPFAM" id="SSF48498">
    <property type="entry name" value="Tetracyclin repressor-like, C-terminal domain"/>
    <property type="match status" value="1"/>
</dbReference>
<comment type="caution">
    <text evidence="7">The sequence shown here is derived from an EMBL/GenBank/DDBJ whole genome shotgun (WGS) entry which is preliminary data.</text>
</comment>
<dbReference type="InterPro" id="IPR036271">
    <property type="entry name" value="Tet_transcr_reg_TetR-rel_C_sf"/>
</dbReference>
<keyword evidence="2" id="KW-0805">Transcription regulation</keyword>
<proteinExistence type="predicted"/>
<evidence type="ECO:0000256" key="2">
    <source>
        <dbReference type="ARBA" id="ARBA00023015"/>
    </source>
</evidence>
<evidence type="ECO:0000313" key="7">
    <source>
        <dbReference type="EMBL" id="TCK27812.1"/>
    </source>
</evidence>
<accession>A0A4R1IBJ0</accession>
<dbReference type="InterPro" id="IPR039538">
    <property type="entry name" value="BetI_C"/>
</dbReference>
<name>A0A4R1IBJ0_PSEEN</name>
<keyword evidence="1" id="KW-0678">Repressor</keyword>
<evidence type="ECO:0000256" key="3">
    <source>
        <dbReference type="ARBA" id="ARBA00023125"/>
    </source>
</evidence>
<dbReference type="EMBL" id="SMFZ01000001">
    <property type="protein sequence ID" value="TCK27812.1"/>
    <property type="molecule type" value="Genomic_DNA"/>
</dbReference>
<evidence type="ECO:0000256" key="4">
    <source>
        <dbReference type="ARBA" id="ARBA00023163"/>
    </source>
</evidence>
<evidence type="ECO:0000313" key="8">
    <source>
        <dbReference type="Proteomes" id="UP000295560"/>
    </source>
</evidence>
<dbReference type="Pfam" id="PF13977">
    <property type="entry name" value="TetR_C_6"/>
    <property type="match status" value="1"/>
</dbReference>
<dbReference type="GO" id="GO:0003700">
    <property type="term" value="F:DNA-binding transcription factor activity"/>
    <property type="evidence" value="ECO:0007669"/>
    <property type="project" value="TreeGrafter"/>
</dbReference>
<dbReference type="SUPFAM" id="SSF46689">
    <property type="entry name" value="Homeodomain-like"/>
    <property type="match status" value="1"/>
</dbReference>
<dbReference type="InterPro" id="IPR009057">
    <property type="entry name" value="Homeodomain-like_sf"/>
</dbReference>
<dbReference type="AlphaFoldDB" id="A0A4R1IBJ0"/>
<feature type="DNA-binding region" description="H-T-H motif" evidence="5">
    <location>
        <begin position="27"/>
        <end position="46"/>
    </location>
</feature>
<dbReference type="InterPro" id="IPR001647">
    <property type="entry name" value="HTH_TetR"/>
</dbReference>
<dbReference type="PANTHER" id="PTHR30055">
    <property type="entry name" value="HTH-TYPE TRANSCRIPTIONAL REGULATOR RUTR"/>
    <property type="match status" value="1"/>
</dbReference>
<dbReference type="GO" id="GO:0000976">
    <property type="term" value="F:transcription cis-regulatory region binding"/>
    <property type="evidence" value="ECO:0007669"/>
    <property type="project" value="TreeGrafter"/>
</dbReference>
<protein>
    <submittedName>
        <fullName evidence="7">TetR family transcriptional regulator</fullName>
    </submittedName>
</protein>
<dbReference type="PANTHER" id="PTHR30055:SF226">
    <property type="entry name" value="HTH-TYPE TRANSCRIPTIONAL REGULATOR PKSA"/>
    <property type="match status" value="1"/>
</dbReference>
<gene>
    <name evidence="7" type="ORF">EV378_3691</name>
</gene>